<comment type="caution">
    <text evidence="1">The sequence shown here is derived from an EMBL/GenBank/DDBJ whole genome shotgun (WGS) entry which is preliminary data.</text>
</comment>
<dbReference type="Proteomes" id="UP001186974">
    <property type="component" value="Unassembled WGS sequence"/>
</dbReference>
<keyword evidence="2" id="KW-1185">Reference proteome</keyword>
<accession>A0ACC3CWQ1</accession>
<proteinExistence type="predicted"/>
<dbReference type="EMBL" id="JAWDJW010010489">
    <property type="protein sequence ID" value="KAK3046173.1"/>
    <property type="molecule type" value="Genomic_DNA"/>
</dbReference>
<protein>
    <submittedName>
        <fullName evidence="1">Uncharacterized protein</fullName>
    </submittedName>
</protein>
<organism evidence="1 2">
    <name type="scientific">Coniosporium uncinatum</name>
    <dbReference type="NCBI Taxonomy" id="93489"/>
    <lineage>
        <taxon>Eukaryota</taxon>
        <taxon>Fungi</taxon>
        <taxon>Dikarya</taxon>
        <taxon>Ascomycota</taxon>
        <taxon>Pezizomycotina</taxon>
        <taxon>Dothideomycetes</taxon>
        <taxon>Dothideomycetes incertae sedis</taxon>
        <taxon>Coniosporium</taxon>
    </lineage>
</organism>
<gene>
    <name evidence="1" type="ORF">LTS18_013444</name>
</gene>
<evidence type="ECO:0000313" key="2">
    <source>
        <dbReference type="Proteomes" id="UP001186974"/>
    </source>
</evidence>
<name>A0ACC3CWQ1_9PEZI</name>
<sequence>MTTYKAERKQKRHKLLQAYEEREGKITAQADRIQQLENECSDCVNFVTSRPLRAYVEANHSLIVNSHMMEIVQQRNPNMNEARKLRIAETKLKKQVEGLQKELASLNDLLVQEQNTRYAEAADAAEKAKQAHTQYAWDLLDERGKASEWKGKHDQVFQDKQRSEVHLRLQFRDEFSWHQKTLSSAEAAYKLLEKRNSDCGEWVKKHKSLRAEYKVLQQELSSAVEQHKVCFQELRNCEDDLKEMERRVNELKQLV</sequence>
<evidence type="ECO:0000313" key="1">
    <source>
        <dbReference type="EMBL" id="KAK3046173.1"/>
    </source>
</evidence>
<reference evidence="1" key="1">
    <citation type="submission" date="2024-09" db="EMBL/GenBank/DDBJ databases">
        <title>Black Yeasts Isolated from many extreme environments.</title>
        <authorList>
            <person name="Coleine C."/>
            <person name="Stajich J.E."/>
            <person name="Selbmann L."/>
        </authorList>
    </citation>
    <scope>NUCLEOTIDE SEQUENCE</scope>
    <source>
        <strain evidence="1">CCFEE 5737</strain>
    </source>
</reference>